<dbReference type="Pfam" id="PF07690">
    <property type="entry name" value="MFS_1"/>
    <property type="match status" value="1"/>
</dbReference>
<protein>
    <submittedName>
        <fullName evidence="10">Drug resistance major facilitator superfamily transporter</fullName>
    </submittedName>
</protein>
<name>A0A060LYI5_9BACI</name>
<dbReference type="STRING" id="1246626.BleG1_0740"/>
<dbReference type="NCBIfam" id="TIGR00711">
    <property type="entry name" value="efflux_EmrB"/>
    <property type="match status" value="1"/>
</dbReference>
<evidence type="ECO:0000256" key="1">
    <source>
        <dbReference type="ARBA" id="ARBA00004651"/>
    </source>
</evidence>
<feature type="transmembrane region" description="Helical" evidence="8">
    <location>
        <begin position="332"/>
        <end position="351"/>
    </location>
</feature>
<dbReference type="EMBL" id="CP003923">
    <property type="protein sequence ID" value="AIC93348.1"/>
    <property type="molecule type" value="Genomic_DNA"/>
</dbReference>
<feature type="transmembrane region" description="Helical" evidence="8">
    <location>
        <begin position="166"/>
        <end position="187"/>
    </location>
</feature>
<feature type="transmembrane region" description="Helical" evidence="8">
    <location>
        <begin position="435"/>
        <end position="456"/>
    </location>
</feature>
<keyword evidence="5 8" id="KW-0812">Transmembrane</keyword>
<keyword evidence="3" id="KW-0813">Transport</keyword>
<feature type="transmembrane region" description="Helical" evidence="8">
    <location>
        <begin position="199"/>
        <end position="221"/>
    </location>
</feature>
<dbReference type="eggNOG" id="COG2814">
    <property type="taxonomic scope" value="Bacteria"/>
</dbReference>
<keyword evidence="4" id="KW-1003">Cell membrane</keyword>
<gene>
    <name evidence="10" type="ORF">BleG1_0740</name>
</gene>
<dbReference type="GO" id="GO:0005886">
    <property type="term" value="C:plasma membrane"/>
    <property type="evidence" value="ECO:0007669"/>
    <property type="project" value="UniProtKB-SubCell"/>
</dbReference>
<feature type="domain" description="Major facilitator superfamily (MFS) profile" evidence="9">
    <location>
        <begin position="14"/>
        <end position="462"/>
    </location>
</feature>
<dbReference type="Proteomes" id="UP000027142">
    <property type="component" value="Chromosome"/>
</dbReference>
<feature type="transmembrane region" description="Helical" evidence="8">
    <location>
        <begin position="272"/>
        <end position="292"/>
    </location>
</feature>
<feature type="transmembrane region" description="Helical" evidence="8">
    <location>
        <begin position="404"/>
        <end position="423"/>
    </location>
</feature>
<dbReference type="AlphaFoldDB" id="A0A060LYI5"/>
<evidence type="ECO:0000256" key="6">
    <source>
        <dbReference type="ARBA" id="ARBA00022989"/>
    </source>
</evidence>
<dbReference type="InterPro" id="IPR011701">
    <property type="entry name" value="MFS"/>
</dbReference>
<feature type="transmembrane region" description="Helical" evidence="8">
    <location>
        <begin position="227"/>
        <end position="251"/>
    </location>
</feature>
<dbReference type="PROSITE" id="PS50850">
    <property type="entry name" value="MFS"/>
    <property type="match status" value="1"/>
</dbReference>
<dbReference type="InterPro" id="IPR020846">
    <property type="entry name" value="MFS_dom"/>
</dbReference>
<keyword evidence="7 8" id="KW-0472">Membrane</keyword>
<evidence type="ECO:0000313" key="10">
    <source>
        <dbReference type="EMBL" id="AIC93348.1"/>
    </source>
</evidence>
<feature type="transmembrane region" description="Helical" evidence="8">
    <location>
        <begin position="357"/>
        <end position="383"/>
    </location>
</feature>
<dbReference type="PANTHER" id="PTHR42718:SF9">
    <property type="entry name" value="MAJOR FACILITATOR SUPERFAMILY MULTIDRUG TRANSPORTER MFSC"/>
    <property type="match status" value="1"/>
</dbReference>
<dbReference type="PANTHER" id="PTHR42718">
    <property type="entry name" value="MAJOR FACILITATOR SUPERFAMILY MULTIDRUG TRANSPORTER MFSC"/>
    <property type="match status" value="1"/>
</dbReference>
<dbReference type="PRINTS" id="PR01036">
    <property type="entry name" value="TCRTETB"/>
</dbReference>
<dbReference type="OrthoDB" id="9816041at2"/>
<evidence type="ECO:0000313" key="11">
    <source>
        <dbReference type="Proteomes" id="UP000027142"/>
    </source>
</evidence>
<dbReference type="InterPro" id="IPR036259">
    <property type="entry name" value="MFS_trans_sf"/>
</dbReference>
<dbReference type="InterPro" id="IPR004638">
    <property type="entry name" value="EmrB-like"/>
</dbReference>
<proteinExistence type="inferred from homology"/>
<comment type="similarity">
    <text evidence="2">Belongs to the major facilitator superfamily. EmrB family.</text>
</comment>
<feature type="transmembrane region" description="Helical" evidence="8">
    <location>
        <begin position="137"/>
        <end position="160"/>
    </location>
</feature>
<dbReference type="RefSeq" id="WP_038477312.1">
    <property type="nucleotide sequence ID" value="NZ_CP003923.1"/>
</dbReference>
<evidence type="ECO:0000256" key="2">
    <source>
        <dbReference type="ARBA" id="ARBA00008537"/>
    </source>
</evidence>
<dbReference type="SUPFAM" id="SSF103473">
    <property type="entry name" value="MFS general substrate transporter"/>
    <property type="match status" value="1"/>
</dbReference>
<feature type="transmembrane region" description="Helical" evidence="8">
    <location>
        <begin position="298"/>
        <end position="320"/>
    </location>
</feature>
<dbReference type="KEGG" id="ble:BleG1_0740"/>
<feature type="transmembrane region" description="Helical" evidence="8">
    <location>
        <begin position="80"/>
        <end position="106"/>
    </location>
</feature>
<evidence type="ECO:0000256" key="8">
    <source>
        <dbReference type="SAM" id="Phobius"/>
    </source>
</evidence>
<dbReference type="GO" id="GO:0022857">
    <property type="term" value="F:transmembrane transporter activity"/>
    <property type="evidence" value="ECO:0007669"/>
    <property type="project" value="InterPro"/>
</dbReference>
<evidence type="ECO:0000256" key="7">
    <source>
        <dbReference type="ARBA" id="ARBA00023136"/>
    </source>
</evidence>
<keyword evidence="11" id="KW-1185">Reference proteome</keyword>
<evidence type="ECO:0000259" key="9">
    <source>
        <dbReference type="PROSITE" id="PS50850"/>
    </source>
</evidence>
<reference evidence="10 11" key="1">
    <citation type="journal article" date="2014" name="Gene">
        <title>A comparative genomic analysis of the alkalitolerant soil bacterium Bacillus lehensis G1.</title>
        <authorList>
            <person name="Noor Y.M."/>
            <person name="Samsulrizal N.H."/>
            <person name="Jema'on N.A."/>
            <person name="Low K.O."/>
            <person name="Ramli A.N."/>
            <person name="Alias N.I."/>
            <person name="Damis S.I."/>
            <person name="Fuzi S.F."/>
            <person name="Isa M.N."/>
            <person name="Murad A.M."/>
            <person name="Raih M.F."/>
            <person name="Bakar F.D."/>
            <person name="Najimudin N."/>
            <person name="Mahadi N.M."/>
            <person name="Illias R.M."/>
        </authorList>
    </citation>
    <scope>NUCLEOTIDE SEQUENCE [LARGE SCALE GENOMIC DNA]</scope>
    <source>
        <strain evidence="10 11">G1</strain>
    </source>
</reference>
<dbReference type="HOGENOM" id="CLU_000960_28_0_9"/>
<organism evidence="10 11">
    <name type="scientific">Shouchella lehensis G1</name>
    <dbReference type="NCBI Taxonomy" id="1246626"/>
    <lineage>
        <taxon>Bacteria</taxon>
        <taxon>Bacillati</taxon>
        <taxon>Bacillota</taxon>
        <taxon>Bacilli</taxon>
        <taxon>Bacillales</taxon>
        <taxon>Bacillaceae</taxon>
        <taxon>Shouchella</taxon>
    </lineage>
</organism>
<feature type="transmembrane region" description="Helical" evidence="8">
    <location>
        <begin position="51"/>
        <end position="73"/>
    </location>
</feature>
<evidence type="ECO:0000256" key="5">
    <source>
        <dbReference type="ARBA" id="ARBA00022692"/>
    </source>
</evidence>
<dbReference type="Gene3D" id="1.20.1720.10">
    <property type="entry name" value="Multidrug resistance protein D"/>
    <property type="match status" value="1"/>
</dbReference>
<comment type="subcellular location">
    <subcellularLocation>
        <location evidence="1">Cell membrane</location>
        <topology evidence="1">Multi-pass membrane protein</topology>
    </subcellularLocation>
</comment>
<evidence type="ECO:0000256" key="4">
    <source>
        <dbReference type="ARBA" id="ARBA00022475"/>
    </source>
</evidence>
<keyword evidence="6 8" id="KW-1133">Transmembrane helix</keyword>
<accession>A0A060LYI5</accession>
<evidence type="ECO:0000256" key="3">
    <source>
        <dbReference type="ARBA" id="ARBA00022448"/>
    </source>
</evidence>
<feature type="transmembrane region" description="Helical" evidence="8">
    <location>
        <begin position="112"/>
        <end position="130"/>
    </location>
</feature>
<sequence>MSVELLTPFRKKMLVVSILSASFLFLLNQFLLITAFPQIMEDFSINATQVQWLTTSFLLTTTTLIPTMGYFMGRFQARTLTFVAISFFILGTLLAIFAQTFTLLIVARVIQAVGAGMMLPLVQTVLLLVYPIEKRGYAMGLMTMVVNVAPAIGPSIAGYIVDLSSWRFLFWLVLPLAIALFVLNSIFMQNITEKGQARLSIPSLFFSAIGFAGTILAISNFSVYGLASMYVIIPAVIGTLALTTFIWIQLISDQPMLNLRLFRLKWFVHGTLLSFVISILLLSTETLLPLFIQDVQGRTAFISGMTLLPGTLLLSVTSFLAGKWFDQYGGKVLGIIGYSVMAVTFMWFTIMGADTTVIAMIVCFSLFMGAVGIVMTPATAIAMNALQQEDLPHGTAIVNTVKQFGAALGVTILTTVVSIQAAQPEYSYIEGTLRGLSIAFATMGVFSFIALLLVLYTKNRSRSKNTLL</sequence>
<dbReference type="PATRIC" id="fig|1246626.3.peg.738"/>
<dbReference type="Gene3D" id="1.20.1250.20">
    <property type="entry name" value="MFS general substrate transporter like domains"/>
    <property type="match status" value="1"/>
</dbReference>